<dbReference type="PATRIC" id="fig|28229.4.peg.3033"/>
<gene>
    <name evidence="1" type="ORF">ND2E_0096</name>
</gene>
<accession>A0A099KGQ7</accession>
<dbReference type="Proteomes" id="UP000029843">
    <property type="component" value="Unassembled WGS sequence"/>
</dbReference>
<evidence type="ECO:0000313" key="1">
    <source>
        <dbReference type="EMBL" id="KGJ88803.1"/>
    </source>
</evidence>
<proteinExistence type="predicted"/>
<dbReference type="RefSeq" id="WP_033094713.1">
    <property type="nucleotide sequence ID" value="NZ_JQED01000042.1"/>
</dbReference>
<dbReference type="AlphaFoldDB" id="A0A099KGQ7"/>
<organism evidence="1 2">
    <name type="scientific">Colwellia psychrerythraea</name>
    <name type="common">Vibrio psychroerythus</name>
    <dbReference type="NCBI Taxonomy" id="28229"/>
    <lineage>
        <taxon>Bacteria</taxon>
        <taxon>Pseudomonadati</taxon>
        <taxon>Pseudomonadota</taxon>
        <taxon>Gammaproteobacteria</taxon>
        <taxon>Alteromonadales</taxon>
        <taxon>Colwelliaceae</taxon>
        <taxon>Colwellia</taxon>
    </lineage>
</organism>
<protein>
    <submittedName>
        <fullName evidence="1">Uncharacterized protein</fullName>
    </submittedName>
</protein>
<comment type="caution">
    <text evidence="1">The sequence shown here is derived from an EMBL/GenBank/DDBJ whole genome shotgun (WGS) entry which is preliminary data.</text>
</comment>
<name>A0A099KGQ7_COLPS</name>
<sequence length="129" mass="13926">MDLITHVPSLAAMLAEARAIQSDENNALAKYFTIDEDGQGATFNVAKVPVTHSSNGATICLVRGVSRAIIEASSSIKVLGECINGEYVFDSDNDKLIYESIYDTKSRMIDDGEGGKVEFTPPYKIGVFS</sequence>
<reference evidence="1 2" key="1">
    <citation type="submission" date="2014-08" db="EMBL/GenBank/DDBJ databases">
        <title>Genomic and Phenotypic Diversity of Colwellia psychrerythraea strains from Disparate Marine Basins.</title>
        <authorList>
            <person name="Techtmann S.M."/>
            <person name="Stelling S.C."/>
            <person name="Utturkar S.M."/>
            <person name="Alshibli N."/>
            <person name="Harris A."/>
            <person name="Brown S.D."/>
            <person name="Hazen T.C."/>
        </authorList>
    </citation>
    <scope>NUCLEOTIDE SEQUENCE [LARGE SCALE GENOMIC DNA]</scope>
    <source>
        <strain evidence="1 2">ND2E</strain>
    </source>
</reference>
<evidence type="ECO:0000313" key="2">
    <source>
        <dbReference type="Proteomes" id="UP000029843"/>
    </source>
</evidence>
<dbReference type="EMBL" id="JQED01000042">
    <property type="protein sequence ID" value="KGJ88803.1"/>
    <property type="molecule type" value="Genomic_DNA"/>
</dbReference>